<dbReference type="SMART" id="SM00692">
    <property type="entry name" value="DM3"/>
    <property type="match status" value="1"/>
</dbReference>
<proteinExistence type="predicted"/>
<dbReference type="Pfam" id="PF05485">
    <property type="entry name" value="THAP"/>
    <property type="match status" value="1"/>
</dbReference>
<evidence type="ECO:0000256" key="2">
    <source>
        <dbReference type="ARBA" id="ARBA00022771"/>
    </source>
</evidence>
<keyword evidence="7" id="KW-1185">Reference proteome</keyword>
<protein>
    <submittedName>
        <fullName evidence="8">Uncharacterized protein LOC108623747</fullName>
    </submittedName>
</protein>
<evidence type="ECO:0000259" key="6">
    <source>
        <dbReference type="PROSITE" id="PS50950"/>
    </source>
</evidence>
<evidence type="ECO:0000313" key="7">
    <source>
        <dbReference type="Proteomes" id="UP000694925"/>
    </source>
</evidence>
<keyword evidence="3" id="KW-0862">Zinc</keyword>
<gene>
    <name evidence="8" type="primary">LOC108623747</name>
</gene>
<evidence type="ECO:0000256" key="4">
    <source>
        <dbReference type="ARBA" id="ARBA00023125"/>
    </source>
</evidence>
<dbReference type="KEGG" id="ccal:108623747"/>
<dbReference type="SUPFAM" id="SSF57716">
    <property type="entry name" value="Glucocorticoid receptor-like (DNA-binding domain)"/>
    <property type="match status" value="1"/>
</dbReference>
<dbReference type="SMART" id="SM00980">
    <property type="entry name" value="THAP"/>
    <property type="match status" value="1"/>
</dbReference>
<dbReference type="Gene3D" id="6.20.210.20">
    <property type="entry name" value="THAP domain"/>
    <property type="match status" value="1"/>
</dbReference>
<evidence type="ECO:0000256" key="3">
    <source>
        <dbReference type="ARBA" id="ARBA00022833"/>
    </source>
</evidence>
<keyword evidence="2 5" id="KW-0863">Zinc-finger</keyword>
<accession>A0AAJ7N5J9</accession>
<sequence length="231" mass="26237">MVKLCCICKLESGVIPDISLHSIPRDNERRKKWFLSIGREVSKTSAICSQHFEKKDIYYKVVGESVKRFLRSTAYPCLKLQSQSNSEDVFSDDDDDDDDLENYDIQSVPVLSDTTNQNITEVPVSSDITNQNITEVPVLPDITNQNIAEVPVWSDITNQNITEVPVLLDMTSQNIIENLNTCTTEANIDHVNDISMYRQGCQNAGLLLPCSPQYCMMLYAQCVLPTYIWHY</sequence>
<keyword evidence="4 5" id="KW-0238">DNA-binding</keyword>
<dbReference type="PANTHER" id="PTHR46600:SF11">
    <property type="entry name" value="THAP DOMAIN-CONTAINING PROTEIN 10"/>
    <property type="match status" value="1"/>
</dbReference>
<dbReference type="InterPro" id="IPR026516">
    <property type="entry name" value="THAP1/10"/>
</dbReference>
<evidence type="ECO:0000256" key="1">
    <source>
        <dbReference type="ARBA" id="ARBA00022723"/>
    </source>
</evidence>
<dbReference type="GO" id="GO:0043565">
    <property type="term" value="F:sequence-specific DNA binding"/>
    <property type="evidence" value="ECO:0007669"/>
    <property type="project" value="InterPro"/>
</dbReference>
<dbReference type="InterPro" id="IPR006612">
    <property type="entry name" value="THAP_Znf"/>
</dbReference>
<dbReference type="GeneID" id="108623747"/>
<feature type="domain" description="THAP-type" evidence="6">
    <location>
        <begin position="1"/>
        <end position="79"/>
    </location>
</feature>
<dbReference type="RefSeq" id="XP_017877977.1">
    <property type="nucleotide sequence ID" value="XM_018022488.2"/>
</dbReference>
<reference evidence="8" key="1">
    <citation type="submission" date="2025-08" db="UniProtKB">
        <authorList>
            <consortium name="RefSeq"/>
        </authorList>
    </citation>
    <scope>IDENTIFICATION</scope>
    <source>
        <tissue evidence="8">Whole body</tissue>
    </source>
</reference>
<dbReference type="PANTHER" id="PTHR46600">
    <property type="entry name" value="THAP DOMAIN-CONTAINING"/>
    <property type="match status" value="1"/>
</dbReference>
<dbReference type="PROSITE" id="PS50950">
    <property type="entry name" value="ZF_THAP"/>
    <property type="match status" value="1"/>
</dbReference>
<dbReference type="InterPro" id="IPR038441">
    <property type="entry name" value="THAP_Znf_sf"/>
</dbReference>
<name>A0AAJ7N5J9_9HYME</name>
<dbReference type="Proteomes" id="UP000694925">
    <property type="component" value="Unplaced"/>
</dbReference>
<dbReference type="AlphaFoldDB" id="A0AAJ7N5J9"/>
<dbReference type="GO" id="GO:0008270">
    <property type="term" value="F:zinc ion binding"/>
    <property type="evidence" value="ECO:0007669"/>
    <property type="project" value="UniProtKB-KW"/>
</dbReference>
<organism evidence="7 8">
    <name type="scientific">Ceratina calcarata</name>
    <dbReference type="NCBI Taxonomy" id="156304"/>
    <lineage>
        <taxon>Eukaryota</taxon>
        <taxon>Metazoa</taxon>
        <taxon>Ecdysozoa</taxon>
        <taxon>Arthropoda</taxon>
        <taxon>Hexapoda</taxon>
        <taxon>Insecta</taxon>
        <taxon>Pterygota</taxon>
        <taxon>Neoptera</taxon>
        <taxon>Endopterygota</taxon>
        <taxon>Hymenoptera</taxon>
        <taxon>Apocrita</taxon>
        <taxon>Aculeata</taxon>
        <taxon>Apoidea</taxon>
        <taxon>Anthophila</taxon>
        <taxon>Apidae</taxon>
        <taxon>Ceratina</taxon>
        <taxon>Zadontomerus</taxon>
    </lineage>
</organism>
<evidence type="ECO:0000256" key="5">
    <source>
        <dbReference type="PROSITE-ProRule" id="PRU00309"/>
    </source>
</evidence>
<keyword evidence="1" id="KW-0479">Metal-binding</keyword>
<evidence type="ECO:0000313" key="8">
    <source>
        <dbReference type="RefSeq" id="XP_017877977.1"/>
    </source>
</evidence>